<evidence type="ECO:0000313" key="2">
    <source>
        <dbReference type="EMBL" id="RRT45494.1"/>
    </source>
</evidence>
<evidence type="ECO:0000313" key="1">
    <source>
        <dbReference type="EMBL" id="KAJ8504356.1"/>
    </source>
</evidence>
<dbReference type="Proteomes" id="UP001222027">
    <property type="component" value="Unassembled WGS sequence"/>
</dbReference>
<dbReference type="EMBL" id="AMZH03015802">
    <property type="protein sequence ID" value="RRT45494.1"/>
    <property type="molecule type" value="Genomic_DNA"/>
</dbReference>
<name>A0A426Y1A6_ENSVE</name>
<accession>A0A426Y1A6</accession>
<reference evidence="1 4" key="3">
    <citation type="submission" date="2022-12" db="EMBL/GenBank/DDBJ databases">
        <title>Chromosome-scale assembly of the Ensete ventricosum genome.</title>
        <authorList>
            <person name="Dussert Y."/>
            <person name="Stocks J."/>
            <person name="Wendawek A."/>
            <person name="Woldeyes F."/>
            <person name="Nichols R.A."/>
            <person name="Borrell J.S."/>
        </authorList>
    </citation>
    <scope>NUCLEOTIDE SEQUENCE [LARGE SCALE GENOMIC DNA]</scope>
    <source>
        <strain evidence="4">cv. Maze</strain>
        <strain evidence="1">MazeRef_0001</strain>
        <tissue evidence="1">Seeds</tissue>
    </source>
</reference>
<dbReference type="AlphaFoldDB" id="A0A426Y1A6"/>
<sequence>MHPHKPTYKTHRAPSSSSHLTFACVLRSSTTNYEEVEEELNMAFGKVAMVALLTALLVAAASAQQVATGYDDPASCYCPCMKDKCMRLEKATKEDCAFACDKGCREAGAGGQPNPLEFCGF</sequence>
<dbReference type="PROSITE" id="PS51257">
    <property type="entry name" value="PROKAR_LIPOPROTEIN"/>
    <property type="match status" value="1"/>
</dbReference>
<dbReference type="EMBL" id="JAQQAF010000002">
    <property type="protein sequence ID" value="KAJ8504356.1"/>
    <property type="molecule type" value="Genomic_DNA"/>
</dbReference>
<organism evidence="2 3">
    <name type="scientific">Ensete ventricosum</name>
    <name type="common">Abyssinian banana</name>
    <name type="synonym">Musa ensete</name>
    <dbReference type="NCBI Taxonomy" id="4639"/>
    <lineage>
        <taxon>Eukaryota</taxon>
        <taxon>Viridiplantae</taxon>
        <taxon>Streptophyta</taxon>
        <taxon>Embryophyta</taxon>
        <taxon>Tracheophyta</taxon>
        <taxon>Spermatophyta</taxon>
        <taxon>Magnoliopsida</taxon>
        <taxon>Liliopsida</taxon>
        <taxon>Zingiberales</taxon>
        <taxon>Musaceae</taxon>
        <taxon>Ensete</taxon>
    </lineage>
</organism>
<reference evidence="2" key="2">
    <citation type="submission" date="2018-09" db="EMBL/GenBank/DDBJ databases">
        <authorList>
            <person name="Harrison J."/>
            <person name="Moore K.A."/>
            <person name="Paszkiewicz K."/>
            <person name="Jones T."/>
            <person name="Grant M."/>
            <person name="Ambacheew D."/>
            <person name="Muzemil S."/>
            <person name="Studholme D."/>
        </authorList>
    </citation>
    <scope>NUCLEOTIDE SEQUENCE</scope>
</reference>
<evidence type="ECO:0000313" key="4">
    <source>
        <dbReference type="Proteomes" id="UP001222027"/>
    </source>
</evidence>
<proteinExistence type="predicted"/>
<evidence type="ECO:0000313" key="3">
    <source>
        <dbReference type="Proteomes" id="UP000287651"/>
    </source>
</evidence>
<comment type="caution">
    <text evidence="2">The sequence shown here is derived from an EMBL/GenBank/DDBJ whole genome shotgun (WGS) entry which is preliminary data.</text>
</comment>
<keyword evidence="4" id="KW-1185">Reference proteome</keyword>
<dbReference type="Proteomes" id="UP000287651">
    <property type="component" value="Unassembled WGS sequence"/>
</dbReference>
<gene>
    <name evidence="2" type="ORF">B296_00055112</name>
    <name evidence="1" type="ORF">OPV22_005242</name>
</gene>
<protein>
    <submittedName>
        <fullName evidence="2">Uncharacterized protein</fullName>
    </submittedName>
</protein>
<reference evidence="2 3" key="1">
    <citation type="journal article" date="2014" name="Agronomy (Basel)">
        <title>A Draft Genome Sequence for Ensete ventricosum, the Drought-Tolerant Tree Against Hunger.</title>
        <authorList>
            <person name="Harrison J."/>
            <person name="Moore K.A."/>
            <person name="Paszkiewicz K."/>
            <person name="Jones T."/>
            <person name="Grant M."/>
            <person name="Ambacheew D."/>
            <person name="Muzemil S."/>
            <person name="Studholme D.J."/>
        </authorList>
    </citation>
    <scope>NUCLEOTIDE SEQUENCE [LARGE SCALE GENOMIC DNA]</scope>
</reference>
<dbReference type="OrthoDB" id="769047at2759"/>